<accession>A0A8T1DGQ0</accession>
<proteinExistence type="predicted"/>
<protein>
    <submittedName>
        <fullName evidence="1">Uncharacterized protein</fullName>
    </submittedName>
</protein>
<gene>
    <name evidence="1" type="ORF">PC117_g10654</name>
</gene>
<dbReference type="Proteomes" id="UP000736787">
    <property type="component" value="Unassembled WGS sequence"/>
</dbReference>
<dbReference type="EMBL" id="RCMK01000262">
    <property type="protein sequence ID" value="KAG2940138.1"/>
    <property type="molecule type" value="Genomic_DNA"/>
</dbReference>
<name>A0A8T1DGQ0_9STRA</name>
<organism evidence="1 2">
    <name type="scientific">Phytophthora cactorum</name>
    <dbReference type="NCBI Taxonomy" id="29920"/>
    <lineage>
        <taxon>Eukaryota</taxon>
        <taxon>Sar</taxon>
        <taxon>Stramenopiles</taxon>
        <taxon>Oomycota</taxon>
        <taxon>Peronosporomycetes</taxon>
        <taxon>Peronosporales</taxon>
        <taxon>Peronosporaceae</taxon>
        <taxon>Phytophthora</taxon>
    </lineage>
</organism>
<evidence type="ECO:0000313" key="2">
    <source>
        <dbReference type="Proteomes" id="UP000736787"/>
    </source>
</evidence>
<sequence>MDNIKDMTVILCGDGLQHLANDDTKSCDFYRVLAAFAGS</sequence>
<reference evidence="1" key="1">
    <citation type="submission" date="2018-10" db="EMBL/GenBank/DDBJ databases">
        <title>Effector identification in a new, highly contiguous assembly of the strawberry crown rot pathogen Phytophthora cactorum.</title>
        <authorList>
            <person name="Armitage A.D."/>
            <person name="Nellist C.F."/>
            <person name="Bates H."/>
            <person name="Vickerstaff R.J."/>
            <person name="Harrison R.J."/>
        </authorList>
    </citation>
    <scope>NUCLEOTIDE SEQUENCE</scope>
    <source>
        <strain evidence="1">4040</strain>
    </source>
</reference>
<comment type="caution">
    <text evidence="1">The sequence shown here is derived from an EMBL/GenBank/DDBJ whole genome shotgun (WGS) entry which is preliminary data.</text>
</comment>
<evidence type="ECO:0000313" key="1">
    <source>
        <dbReference type="EMBL" id="KAG2940138.1"/>
    </source>
</evidence>
<dbReference type="AlphaFoldDB" id="A0A8T1DGQ0"/>